<gene>
    <name evidence="2" type="ORF">F2Q68_00003606</name>
</gene>
<evidence type="ECO:0000313" key="3">
    <source>
        <dbReference type="Proteomes" id="UP000712281"/>
    </source>
</evidence>
<proteinExistence type="predicted"/>
<feature type="compositionally biased region" description="Basic residues" evidence="1">
    <location>
        <begin position="105"/>
        <end position="122"/>
    </location>
</feature>
<organism evidence="2 3">
    <name type="scientific">Brassica cretica</name>
    <name type="common">Mustard</name>
    <dbReference type="NCBI Taxonomy" id="69181"/>
    <lineage>
        <taxon>Eukaryota</taxon>
        <taxon>Viridiplantae</taxon>
        <taxon>Streptophyta</taxon>
        <taxon>Embryophyta</taxon>
        <taxon>Tracheophyta</taxon>
        <taxon>Spermatophyta</taxon>
        <taxon>Magnoliopsida</taxon>
        <taxon>eudicotyledons</taxon>
        <taxon>Gunneridae</taxon>
        <taxon>Pentapetalae</taxon>
        <taxon>rosids</taxon>
        <taxon>malvids</taxon>
        <taxon>Brassicales</taxon>
        <taxon>Brassicaceae</taxon>
        <taxon>Brassiceae</taxon>
        <taxon>Brassica</taxon>
    </lineage>
</organism>
<accession>A0A8S9JGZ3</accession>
<dbReference type="AlphaFoldDB" id="A0A8S9JGZ3"/>
<feature type="compositionally biased region" description="Polar residues" evidence="1">
    <location>
        <begin position="140"/>
        <end position="152"/>
    </location>
</feature>
<feature type="compositionally biased region" description="Polar residues" evidence="1">
    <location>
        <begin position="64"/>
        <end position="75"/>
    </location>
</feature>
<evidence type="ECO:0000313" key="2">
    <source>
        <dbReference type="EMBL" id="KAF2581304.1"/>
    </source>
</evidence>
<dbReference type="EMBL" id="QGKW02001660">
    <property type="protein sequence ID" value="KAF2581304.1"/>
    <property type="molecule type" value="Genomic_DNA"/>
</dbReference>
<dbReference type="Proteomes" id="UP000712281">
    <property type="component" value="Unassembled WGS sequence"/>
</dbReference>
<feature type="compositionally biased region" description="Polar residues" evidence="1">
    <location>
        <begin position="1"/>
        <end position="12"/>
    </location>
</feature>
<name>A0A8S9JGZ3_BRACR</name>
<sequence>MLPQSRGTQKNRGNGLAHGPQNVPEDGREANSSQQKSKAGRIEPNQLEPVISPERVPAVHRLGPQQSLERINTGQAEPKAKRKPGRPAGRANVQESPLKLTGSNLRKRKVSQPKPTTGRHKTGTTTANQSAKAGARTKTKNGSPGSSLLPNS</sequence>
<comment type="caution">
    <text evidence="2">The sequence shown here is derived from an EMBL/GenBank/DDBJ whole genome shotgun (WGS) entry which is preliminary data.</text>
</comment>
<reference evidence="2" key="1">
    <citation type="submission" date="2019-12" db="EMBL/GenBank/DDBJ databases">
        <title>Genome sequencing and annotation of Brassica cretica.</title>
        <authorList>
            <person name="Studholme D.J."/>
            <person name="Sarris P.F."/>
        </authorList>
    </citation>
    <scope>NUCLEOTIDE SEQUENCE</scope>
    <source>
        <strain evidence="2">PFS-001/15</strain>
        <tissue evidence="2">Leaf</tissue>
    </source>
</reference>
<feature type="region of interest" description="Disordered" evidence="1">
    <location>
        <begin position="1"/>
        <end position="152"/>
    </location>
</feature>
<protein>
    <submittedName>
        <fullName evidence="2">Uncharacterized protein</fullName>
    </submittedName>
</protein>
<evidence type="ECO:0000256" key="1">
    <source>
        <dbReference type="SAM" id="MobiDB-lite"/>
    </source>
</evidence>